<name>A0A6C0GIH4_9BACT</name>
<dbReference type="InterPro" id="IPR014729">
    <property type="entry name" value="Rossmann-like_a/b/a_fold"/>
</dbReference>
<dbReference type="PANTHER" id="PTHR30336:SF20">
    <property type="entry name" value="DUF218 DOMAIN-CONTAINING PROTEIN"/>
    <property type="match status" value="1"/>
</dbReference>
<reference evidence="2 3" key="1">
    <citation type="submission" date="2020-01" db="EMBL/GenBank/DDBJ databases">
        <authorList>
            <person name="Kim M.K."/>
        </authorList>
    </citation>
    <scope>NUCLEOTIDE SEQUENCE [LARGE SCALE GENOMIC DNA]</scope>
    <source>
        <strain evidence="2 3">172606-1</strain>
    </source>
</reference>
<dbReference type="InterPro" id="IPR003848">
    <property type="entry name" value="DUF218"/>
</dbReference>
<dbReference type="CDD" id="cd06259">
    <property type="entry name" value="YdcF-like"/>
    <property type="match status" value="1"/>
</dbReference>
<dbReference type="Gene3D" id="3.40.50.620">
    <property type="entry name" value="HUPs"/>
    <property type="match status" value="1"/>
</dbReference>
<keyword evidence="3" id="KW-1185">Reference proteome</keyword>
<dbReference type="Proteomes" id="UP000480178">
    <property type="component" value="Chromosome"/>
</dbReference>
<proteinExistence type="predicted"/>
<dbReference type="RefSeq" id="WP_162443858.1">
    <property type="nucleotide sequence ID" value="NZ_CP048222.1"/>
</dbReference>
<dbReference type="GO" id="GO:0005886">
    <property type="term" value="C:plasma membrane"/>
    <property type="evidence" value="ECO:0007669"/>
    <property type="project" value="TreeGrafter"/>
</dbReference>
<protein>
    <submittedName>
        <fullName evidence="2">YdcF family protein</fullName>
    </submittedName>
</protein>
<dbReference type="InterPro" id="IPR051599">
    <property type="entry name" value="Cell_Envelope_Assoc"/>
</dbReference>
<sequence>MKFRRLIKVLFIILSVWVLLHLASITIDGLTDTGQKADMAVIMGSKVNEDGTLSTRLEKRLACGLHLYKAGRVNKLLVSGGLGKEGFYEGDKMKAYLLEHGVPATSIIVDNYGNNTTATVENTLQLKDSLHYTSLIVVSQYFHVTRTKMLFRKRGFENVSSVSPLYFEWRDIYSLAREFAAYYTQ</sequence>
<accession>A0A6C0GIH4</accession>
<dbReference type="AlphaFoldDB" id="A0A6C0GIH4"/>
<evidence type="ECO:0000313" key="2">
    <source>
        <dbReference type="EMBL" id="QHT67836.1"/>
    </source>
</evidence>
<dbReference type="PANTHER" id="PTHR30336">
    <property type="entry name" value="INNER MEMBRANE PROTEIN, PROBABLE PERMEASE"/>
    <property type="match status" value="1"/>
</dbReference>
<evidence type="ECO:0000313" key="3">
    <source>
        <dbReference type="Proteomes" id="UP000480178"/>
    </source>
</evidence>
<dbReference type="EMBL" id="CP048222">
    <property type="protein sequence ID" value="QHT67836.1"/>
    <property type="molecule type" value="Genomic_DNA"/>
</dbReference>
<dbReference type="KEGG" id="rhoz:GXP67_14905"/>
<organism evidence="2 3">
    <name type="scientific">Rhodocytophaga rosea</name>
    <dbReference type="NCBI Taxonomy" id="2704465"/>
    <lineage>
        <taxon>Bacteria</taxon>
        <taxon>Pseudomonadati</taxon>
        <taxon>Bacteroidota</taxon>
        <taxon>Cytophagia</taxon>
        <taxon>Cytophagales</taxon>
        <taxon>Rhodocytophagaceae</taxon>
        <taxon>Rhodocytophaga</taxon>
    </lineage>
</organism>
<gene>
    <name evidence="2" type="ORF">GXP67_14905</name>
</gene>
<feature type="domain" description="DUF218" evidence="1">
    <location>
        <begin position="38"/>
        <end position="160"/>
    </location>
</feature>
<dbReference type="Pfam" id="PF02698">
    <property type="entry name" value="DUF218"/>
    <property type="match status" value="1"/>
</dbReference>
<evidence type="ECO:0000259" key="1">
    <source>
        <dbReference type="Pfam" id="PF02698"/>
    </source>
</evidence>